<evidence type="ECO:0000313" key="2">
    <source>
        <dbReference type="EMBL" id="RHZ06252.1"/>
    </source>
</evidence>
<dbReference type="EMBL" id="QUTG01002808">
    <property type="protein sequence ID" value="RHY94589.1"/>
    <property type="molecule type" value="Genomic_DNA"/>
</dbReference>
<comment type="caution">
    <text evidence="1">The sequence shown here is derived from an EMBL/GenBank/DDBJ whole genome shotgun (WGS) entry which is preliminary data.</text>
</comment>
<proteinExistence type="predicted"/>
<sequence>MQASPAPQYGLCVPTGSYLQTTAPFPIPSKDAMTWECVMKPPRLPRVAVWLLVHTRFAVGIFKGHVVLRVDTQVYITSTACATENTTNHWAGTFHTAQDVPLLFCNGEHSTSLDLLRLEQVDGLIHVDAAADLAEPCNSLDTFPLRIGWTSKPNRLRDAGVHLVVSELRLWYGALPLDTLSTGLGHDLHLLGFDDDVHWVQLLPVHVRAHIPPAVHLHFHQQPQTTTAPSSLHRQHMTFAVDIIADAVPTPSKSHIVLVLATPFASLSAQEVHRVALGMQQV</sequence>
<dbReference type="Proteomes" id="UP000285430">
    <property type="component" value="Unassembled WGS sequence"/>
</dbReference>
<accession>A0A3R6WNL2</accession>
<dbReference type="InterPro" id="IPR013320">
    <property type="entry name" value="ConA-like_dom_sf"/>
</dbReference>
<evidence type="ECO:0000313" key="3">
    <source>
        <dbReference type="Proteomes" id="UP000285430"/>
    </source>
</evidence>
<evidence type="ECO:0000313" key="4">
    <source>
        <dbReference type="Proteomes" id="UP000285712"/>
    </source>
</evidence>
<protein>
    <submittedName>
        <fullName evidence="1">Uncharacterized protein</fullName>
    </submittedName>
</protein>
<dbReference type="EMBL" id="QUTH01006774">
    <property type="protein sequence ID" value="RHZ06252.1"/>
    <property type="molecule type" value="Genomic_DNA"/>
</dbReference>
<dbReference type="SUPFAM" id="SSF49899">
    <property type="entry name" value="Concanavalin A-like lectins/glucanases"/>
    <property type="match status" value="1"/>
</dbReference>
<organism evidence="1 4">
    <name type="scientific">Aphanomyces astaci</name>
    <name type="common">Crayfish plague agent</name>
    <dbReference type="NCBI Taxonomy" id="112090"/>
    <lineage>
        <taxon>Eukaryota</taxon>
        <taxon>Sar</taxon>
        <taxon>Stramenopiles</taxon>
        <taxon>Oomycota</taxon>
        <taxon>Saprolegniomycetes</taxon>
        <taxon>Saprolegniales</taxon>
        <taxon>Verrucalvaceae</taxon>
        <taxon>Aphanomyces</taxon>
    </lineage>
</organism>
<dbReference type="VEuPathDB" id="FungiDB:H257_08187"/>
<reference evidence="3 4" key="1">
    <citation type="submission" date="2018-08" db="EMBL/GenBank/DDBJ databases">
        <title>Aphanomyces genome sequencing and annotation.</title>
        <authorList>
            <person name="Minardi D."/>
            <person name="Oidtmann B."/>
            <person name="Van Der Giezen M."/>
            <person name="Studholme D.J."/>
        </authorList>
    </citation>
    <scope>NUCLEOTIDE SEQUENCE [LARGE SCALE GENOMIC DNA]</scope>
    <source>
        <strain evidence="2 3">Da</strain>
        <strain evidence="1 4">Sv</strain>
    </source>
</reference>
<dbReference type="AlphaFoldDB" id="A0A3R6WNL2"/>
<evidence type="ECO:0000313" key="1">
    <source>
        <dbReference type="EMBL" id="RHY94589.1"/>
    </source>
</evidence>
<dbReference type="Proteomes" id="UP000285712">
    <property type="component" value="Unassembled WGS sequence"/>
</dbReference>
<gene>
    <name evidence="1" type="ORF">DYB35_002603</name>
    <name evidence="2" type="ORF">DYB37_005477</name>
</gene>
<name>A0A3R6WNL2_APHAT</name>